<organism evidence="5 6">
    <name type="scientific">Malassezia cuniculi</name>
    <dbReference type="NCBI Taxonomy" id="948313"/>
    <lineage>
        <taxon>Eukaryota</taxon>
        <taxon>Fungi</taxon>
        <taxon>Dikarya</taxon>
        <taxon>Basidiomycota</taxon>
        <taxon>Ustilaginomycotina</taxon>
        <taxon>Malasseziomycetes</taxon>
        <taxon>Malasseziales</taxon>
        <taxon>Malasseziaceae</taxon>
        <taxon>Malassezia</taxon>
    </lineage>
</organism>
<dbReference type="InterPro" id="IPR007274">
    <property type="entry name" value="Cop_transporter"/>
</dbReference>
<evidence type="ECO:0000313" key="6">
    <source>
        <dbReference type="Proteomes" id="UP001219933"/>
    </source>
</evidence>
<dbReference type="Proteomes" id="UP001219933">
    <property type="component" value="Chromosome 4"/>
</dbReference>
<dbReference type="EMBL" id="CP119880">
    <property type="protein sequence ID" value="WFD36009.1"/>
    <property type="molecule type" value="Genomic_DNA"/>
</dbReference>
<dbReference type="Pfam" id="PF04145">
    <property type="entry name" value="Ctr"/>
    <property type="match status" value="1"/>
</dbReference>
<keyword evidence="3 4" id="KW-0472">Membrane</keyword>
<keyword evidence="1 4" id="KW-0812">Transmembrane</keyword>
<keyword evidence="4" id="KW-0813">Transport</keyword>
<keyword evidence="4" id="KW-0406">Ion transport</keyword>
<comment type="similarity">
    <text evidence="4">Belongs to the copper transporter (Ctr) (TC 1.A.56) family. SLC31A subfamily.</text>
</comment>
<name>A0AAF0EVP4_9BASI</name>
<comment type="subcellular location">
    <subcellularLocation>
        <location evidence="4">Membrane</location>
        <topology evidence="4">Multi-pass membrane protein</topology>
    </subcellularLocation>
</comment>
<accession>A0AAF0EVP4</accession>
<evidence type="ECO:0000256" key="2">
    <source>
        <dbReference type="ARBA" id="ARBA00022989"/>
    </source>
</evidence>
<keyword evidence="6" id="KW-1185">Reference proteome</keyword>
<dbReference type="GO" id="GO:0016020">
    <property type="term" value="C:membrane"/>
    <property type="evidence" value="ECO:0007669"/>
    <property type="project" value="UniProtKB-SubCell"/>
</dbReference>
<keyword evidence="4" id="KW-0187">Copper transport</keyword>
<gene>
    <name evidence="5" type="ORF">MCUN1_002880</name>
</gene>
<keyword evidence="2 4" id="KW-1133">Transmembrane helix</keyword>
<proteinExistence type="inferred from homology"/>
<dbReference type="GO" id="GO:0005375">
    <property type="term" value="F:copper ion transmembrane transporter activity"/>
    <property type="evidence" value="ECO:0007669"/>
    <property type="project" value="UniProtKB-UniRule"/>
</dbReference>
<evidence type="ECO:0000313" key="5">
    <source>
        <dbReference type="EMBL" id="WFD36009.1"/>
    </source>
</evidence>
<sequence>MDMTWNTATSGMCIVFKTWHVQSAGSFVFSLAIVFAIGVGYEYLKRHISQLDAALARRSDDALTRRRYDVLPTSREAPVYVCC</sequence>
<reference evidence="5" key="1">
    <citation type="submission" date="2023-03" db="EMBL/GenBank/DDBJ databases">
        <title>Mating type loci evolution in Malassezia.</title>
        <authorList>
            <person name="Coelho M.A."/>
        </authorList>
    </citation>
    <scope>NUCLEOTIDE SEQUENCE</scope>
    <source>
        <strain evidence="5">CBS 11721</strain>
    </source>
</reference>
<keyword evidence="4" id="KW-0186">Copper</keyword>
<evidence type="ECO:0000256" key="4">
    <source>
        <dbReference type="RuleBase" id="RU367022"/>
    </source>
</evidence>
<evidence type="ECO:0000256" key="1">
    <source>
        <dbReference type="ARBA" id="ARBA00022692"/>
    </source>
</evidence>
<protein>
    <recommendedName>
        <fullName evidence="4">Copper transport protein</fullName>
    </recommendedName>
</protein>
<dbReference type="AlphaFoldDB" id="A0AAF0EVP4"/>
<evidence type="ECO:0000256" key="3">
    <source>
        <dbReference type="ARBA" id="ARBA00023136"/>
    </source>
</evidence>
<feature type="transmembrane region" description="Helical" evidence="4">
    <location>
        <begin position="20"/>
        <end position="41"/>
    </location>
</feature>